<evidence type="ECO:0000313" key="8">
    <source>
        <dbReference type="Proteomes" id="UP000179242"/>
    </source>
</evidence>
<dbReference type="Gene3D" id="3.50.50.60">
    <property type="entry name" value="FAD/NAD(P)-binding domain"/>
    <property type="match status" value="2"/>
</dbReference>
<dbReference type="PRINTS" id="PR00469">
    <property type="entry name" value="PNDRDTASEII"/>
</dbReference>
<dbReference type="SUPFAM" id="SSF52833">
    <property type="entry name" value="Thioredoxin-like"/>
    <property type="match status" value="1"/>
</dbReference>
<dbReference type="Gene3D" id="3.40.50.11540">
    <property type="entry name" value="NADH-ubiquinone oxidoreductase 51kDa subunit"/>
    <property type="match status" value="1"/>
</dbReference>
<dbReference type="InterPro" id="IPR019554">
    <property type="entry name" value="Soluble_ligand-bd"/>
</dbReference>
<dbReference type="SUPFAM" id="SSF142984">
    <property type="entry name" value="Nqo1 middle domain-like"/>
    <property type="match status" value="1"/>
</dbReference>
<dbReference type="InterPro" id="IPR011538">
    <property type="entry name" value="Nuo51_FMN-bd"/>
</dbReference>
<dbReference type="GO" id="GO:0016491">
    <property type="term" value="F:oxidoreductase activity"/>
    <property type="evidence" value="ECO:0007669"/>
    <property type="project" value="InterPro"/>
</dbReference>
<evidence type="ECO:0000256" key="3">
    <source>
        <dbReference type="ARBA" id="ARBA00022723"/>
    </source>
</evidence>
<dbReference type="InterPro" id="IPR036188">
    <property type="entry name" value="FAD/NAD-bd_sf"/>
</dbReference>
<dbReference type="SUPFAM" id="SSF51971">
    <property type="entry name" value="Nucleotide-binding domain"/>
    <property type="match status" value="1"/>
</dbReference>
<keyword evidence="2" id="KW-0004">4Fe-4S</keyword>
<gene>
    <name evidence="7" type="ORF">A2438_02825</name>
</gene>
<dbReference type="PANTHER" id="PTHR43578">
    <property type="entry name" value="NADH-QUINONE OXIDOREDUCTASE SUBUNIT F"/>
    <property type="match status" value="1"/>
</dbReference>
<dbReference type="InterPro" id="IPR037207">
    <property type="entry name" value="Nuop51_4Fe4S-bd_sf"/>
</dbReference>
<dbReference type="SUPFAM" id="SSF140490">
    <property type="entry name" value="Nqo1C-terminal domain-like"/>
    <property type="match status" value="1"/>
</dbReference>
<feature type="domain" description="NADH-ubiquinone oxidoreductase 51kDa subunit iron-sulphur binding" evidence="6">
    <location>
        <begin position="463"/>
        <end position="508"/>
    </location>
</feature>
<keyword evidence="5" id="KW-0411">Iron-sulfur</keyword>
<dbReference type="Pfam" id="PF07992">
    <property type="entry name" value="Pyr_redox_2"/>
    <property type="match status" value="1"/>
</dbReference>
<dbReference type="PRINTS" id="PR00368">
    <property type="entry name" value="FADPNR"/>
</dbReference>
<dbReference type="InterPro" id="IPR037225">
    <property type="entry name" value="Nuo51_FMN-bd_sf"/>
</dbReference>
<dbReference type="SUPFAM" id="SSF46548">
    <property type="entry name" value="alpha-helical ferredoxin"/>
    <property type="match status" value="1"/>
</dbReference>
<dbReference type="InterPro" id="IPR023753">
    <property type="entry name" value="FAD/NAD-binding_dom"/>
</dbReference>
<dbReference type="Gene3D" id="3.40.30.10">
    <property type="entry name" value="Glutaredoxin"/>
    <property type="match status" value="1"/>
</dbReference>
<evidence type="ECO:0000259" key="6">
    <source>
        <dbReference type="SMART" id="SM00928"/>
    </source>
</evidence>
<evidence type="ECO:0000256" key="2">
    <source>
        <dbReference type="ARBA" id="ARBA00022485"/>
    </source>
</evidence>
<dbReference type="InterPro" id="IPR001949">
    <property type="entry name" value="NADH-UbQ_OxRdtase_51kDa_CS"/>
</dbReference>
<proteinExistence type="inferred from homology"/>
<dbReference type="GO" id="GO:0051539">
    <property type="term" value="F:4 iron, 4 sulfur cluster binding"/>
    <property type="evidence" value="ECO:0007669"/>
    <property type="project" value="UniProtKB-KW"/>
</dbReference>
<sequence>MIKSKIKNAKELAALYEENKAKFAEDKKEKILLCVGGGCIASGSLKIKEALQKELKTKGLDKKVALVETGCLGPCAAGPVMVISSDKTFYSNVKPKDVEEIVEKHLKKGKIVTRLAWRQHHEAKPVPVQTDIEFFKRQVKVVLRNCGLIDPTKLEHYIGRQGYAALAKVLTKMEPEDVLSEMKKSGLRGRGGAGFPTYLKWTFARDNRSDIKYILCNADEGDPGAFMDRSVLEGDPHSLIEGMAIGAFVIGARYGYVYVRAEYPLAVERLEIALDRARKAGLLGKNILGTDFSFDLEIKMGSGAFVCGEETALINSIEGKRGEPRPRPPFPAEKGLWQKPSSLNNVETFANVPEILLKGGDWFAQYGTEKSKGTKVFALAGAIVNAGLVEVPVGTTLGELIYDIGGGIPNGKQFKAAQIGGPSGGCIPKKHLNVKLDYESLNELGAIMGSGGLIVMDEGTCMVDVARYFLEFVQDESCGKCVPCREGTKRMLEIINKITRGEGELSDLDKLEKMGKEIISSSLCGLGQTAPNPVLSALRHFRHEFEDHILFKRCKCGVCPDLVRSPCQSKCPAKVDVPGYISLAKEGRFDEALKLHRDRNPFAWVCARVCVHPCETVCRRETVDNTAVSIRGLKRYMVENASEGLLPEVEENPENAKKKIAIIGAGPAGLSSAYFLARLGYKPEVFESEKIAGGMLVQTIPSYRLPRNELKKEIRLIEGMGVAIKTGKTFGKDFTLSSLRKDGYEAVFIAVGAPKGIAMEIPGADAEGVVDAMTFLREVSYKRKVNVGKKVVVVGGGNSAIDAARCALREKAEVTLVYRRTREEMPAYEEEVRAAVEEGMKILPLTNPSEIITKNDKVAGVKCDKMTLGEYDKSGRRRPEKSGQTIEIKADTVIFAIGQTLDCSKLVSEKDRVDVLWGSKFKTDKLYGQTGHPWLFAGGDCVNEEMTVIAAVADGEKAAVGIDKYLTGEEHAFWRIEKINTSYFNPDADPVSYPRKNLPELPASARKNNFDPVERSFNDTDGVKQCERCLRCDFGK</sequence>
<name>A0A1F4U5J5_UNCSA</name>
<dbReference type="Gene3D" id="3.10.20.600">
    <property type="match status" value="1"/>
</dbReference>
<comment type="similarity">
    <text evidence="1">Belongs to the complex I 51 kDa subunit family.</text>
</comment>
<dbReference type="GO" id="GO:0046872">
    <property type="term" value="F:metal ion binding"/>
    <property type="evidence" value="ECO:0007669"/>
    <property type="project" value="UniProtKB-KW"/>
</dbReference>
<dbReference type="NCBIfam" id="NF010120">
    <property type="entry name" value="PRK13596.1"/>
    <property type="match status" value="1"/>
</dbReference>
<dbReference type="Pfam" id="PF10589">
    <property type="entry name" value="NADH_4Fe-4S"/>
    <property type="match status" value="1"/>
</dbReference>
<dbReference type="InterPro" id="IPR028261">
    <property type="entry name" value="DPD_II"/>
</dbReference>
<dbReference type="GO" id="GO:0010181">
    <property type="term" value="F:FMN binding"/>
    <property type="evidence" value="ECO:0007669"/>
    <property type="project" value="InterPro"/>
</dbReference>
<dbReference type="PROSITE" id="PS00645">
    <property type="entry name" value="COMPLEX1_51K_2"/>
    <property type="match status" value="1"/>
</dbReference>
<reference evidence="7 8" key="1">
    <citation type="journal article" date="2016" name="Nat. Commun.">
        <title>Thousands of microbial genomes shed light on interconnected biogeochemical processes in an aquifer system.</title>
        <authorList>
            <person name="Anantharaman K."/>
            <person name="Brown C.T."/>
            <person name="Hug L.A."/>
            <person name="Sharon I."/>
            <person name="Castelle C.J."/>
            <person name="Probst A.J."/>
            <person name="Thomas B.C."/>
            <person name="Singh A."/>
            <person name="Wilkins M.J."/>
            <person name="Karaoz U."/>
            <person name="Brodie E.L."/>
            <person name="Williams K.H."/>
            <person name="Hubbard S.S."/>
            <person name="Banfield J.F."/>
        </authorList>
    </citation>
    <scope>NUCLEOTIDE SEQUENCE [LARGE SCALE GENOMIC DNA]</scope>
</reference>
<keyword evidence="3" id="KW-0479">Metal-binding</keyword>
<dbReference type="Pfam" id="PF10531">
    <property type="entry name" value="SLBB"/>
    <property type="match status" value="1"/>
</dbReference>
<protein>
    <submittedName>
        <fullName evidence="7">Hydrogenase</fullName>
    </submittedName>
</protein>
<dbReference type="Proteomes" id="UP000179242">
    <property type="component" value="Unassembled WGS sequence"/>
</dbReference>
<dbReference type="FunFam" id="1.20.1440.230:FF:000001">
    <property type="entry name" value="Mitochondrial NADH dehydrogenase flavoprotein 1"/>
    <property type="match status" value="1"/>
</dbReference>
<comment type="caution">
    <text evidence="7">The sequence shown here is derived from an EMBL/GenBank/DDBJ whole genome shotgun (WGS) entry which is preliminary data.</text>
</comment>
<evidence type="ECO:0000256" key="1">
    <source>
        <dbReference type="ARBA" id="ARBA00007523"/>
    </source>
</evidence>
<dbReference type="AlphaFoldDB" id="A0A1F4U5J5"/>
<dbReference type="SUPFAM" id="SSF142019">
    <property type="entry name" value="Nqo1 FMN-binding domain-like"/>
    <property type="match status" value="1"/>
</dbReference>
<keyword evidence="4" id="KW-0408">Iron</keyword>
<dbReference type="Pfam" id="PF01257">
    <property type="entry name" value="2Fe-2S_thioredx"/>
    <property type="match status" value="1"/>
</dbReference>
<dbReference type="Gene3D" id="6.10.250.1450">
    <property type="match status" value="1"/>
</dbReference>
<evidence type="ECO:0000256" key="5">
    <source>
        <dbReference type="ARBA" id="ARBA00023014"/>
    </source>
</evidence>
<dbReference type="EMBL" id="MEUJ01000004">
    <property type="protein sequence ID" value="OGC40202.1"/>
    <property type="molecule type" value="Genomic_DNA"/>
</dbReference>
<dbReference type="SMART" id="SM00928">
    <property type="entry name" value="NADH_4Fe-4S"/>
    <property type="match status" value="1"/>
</dbReference>
<dbReference type="FunFam" id="3.40.50.11540:FF:000001">
    <property type="entry name" value="NADH dehydrogenase [ubiquinone] flavoprotein 1, mitochondrial"/>
    <property type="match status" value="1"/>
</dbReference>
<dbReference type="InterPro" id="IPR019575">
    <property type="entry name" value="Nuop51_4Fe4S-bd"/>
</dbReference>
<dbReference type="Pfam" id="PF14691">
    <property type="entry name" value="Fer4_20"/>
    <property type="match status" value="1"/>
</dbReference>
<evidence type="ECO:0000256" key="4">
    <source>
        <dbReference type="ARBA" id="ARBA00023004"/>
    </source>
</evidence>
<dbReference type="Pfam" id="PF01512">
    <property type="entry name" value="Complex1_51K"/>
    <property type="match status" value="1"/>
</dbReference>
<dbReference type="GO" id="GO:0008137">
    <property type="term" value="F:NADH dehydrogenase (ubiquinone) activity"/>
    <property type="evidence" value="ECO:0007669"/>
    <property type="project" value="InterPro"/>
</dbReference>
<dbReference type="InterPro" id="IPR036249">
    <property type="entry name" value="Thioredoxin-like_sf"/>
</dbReference>
<dbReference type="Gene3D" id="1.20.1440.230">
    <property type="entry name" value="NADH-ubiquinone oxidoreductase 51kDa subunit, iron-sulphur binding domain"/>
    <property type="match status" value="1"/>
</dbReference>
<dbReference type="CDD" id="cd02980">
    <property type="entry name" value="TRX_Fd_family"/>
    <property type="match status" value="1"/>
</dbReference>
<evidence type="ECO:0000313" key="7">
    <source>
        <dbReference type="EMBL" id="OGC40202.1"/>
    </source>
</evidence>
<dbReference type="PANTHER" id="PTHR43578:SF3">
    <property type="entry name" value="NADH-QUINONE OXIDOREDUCTASE SUBUNIT F"/>
    <property type="match status" value="1"/>
</dbReference>
<accession>A0A1F4U5J5</accession>
<organism evidence="7 8">
    <name type="scientific">candidate division WOR-1 bacterium RIFOXYC2_FULL_46_14</name>
    <dbReference type="NCBI Taxonomy" id="1802587"/>
    <lineage>
        <taxon>Bacteria</taxon>
        <taxon>Bacillati</taxon>
        <taxon>Saganbacteria</taxon>
    </lineage>
</organism>